<keyword evidence="1" id="KW-1003">Cell membrane</keyword>
<dbReference type="PANTHER" id="PTHR37481">
    <property type="entry name" value="LIPOPOLYSACCHARIDE EXPORT SYSTEM PROTEIN LPTC"/>
    <property type="match status" value="1"/>
</dbReference>
<dbReference type="InterPro" id="IPR052363">
    <property type="entry name" value="LPS_export_LptC"/>
</dbReference>
<evidence type="ECO:0000256" key="1">
    <source>
        <dbReference type="ARBA" id="ARBA00022475"/>
    </source>
</evidence>
<keyword evidence="3" id="KW-0812">Transmembrane</keyword>
<name>A0A2H0LWX6_9BACT</name>
<accession>A0A2H0LWX6</accession>
<dbReference type="EMBL" id="PCWA01000084">
    <property type="protein sequence ID" value="PIQ88908.1"/>
    <property type="molecule type" value="Genomic_DNA"/>
</dbReference>
<dbReference type="Pfam" id="PF03968">
    <property type="entry name" value="LptD_N"/>
    <property type="match status" value="1"/>
</dbReference>
<evidence type="ECO:0000256" key="5">
    <source>
        <dbReference type="ARBA" id="ARBA00023136"/>
    </source>
</evidence>
<dbReference type="NCBIfam" id="TIGR04409">
    <property type="entry name" value="LptC_YrbK"/>
    <property type="match status" value="1"/>
</dbReference>
<comment type="caution">
    <text evidence="7">The sequence shown here is derived from an EMBL/GenBank/DDBJ whole genome shotgun (WGS) entry which is preliminary data.</text>
</comment>
<dbReference type="GO" id="GO:0030288">
    <property type="term" value="C:outer membrane-bounded periplasmic space"/>
    <property type="evidence" value="ECO:0007669"/>
    <property type="project" value="TreeGrafter"/>
</dbReference>
<organism evidence="7 8">
    <name type="scientific">Candidatus Ghiorseimicrobium undicola</name>
    <dbReference type="NCBI Taxonomy" id="1974746"/>
    <lineage>
        <taxon>Bacteria</taxon>
        <taxon>Pseudomonadati</taxon>
        <taxon>Candidatus Omnitrophota</taxon>
        <taxon>Candidatus Ghiorseimicrobium</taxon>
    </lineage>
</organism>
<evidence type="ECO:0000313" key="7">
    <source>
        <dbReference type="EMBL" id="PIQ88908.1"/>
    </source>
</evidence>
<keyword evidence="5" id="KW-0472">Membrane</keyword>
<dbReference type="Pfam" id="PF06835">
    <property type="entry name" value="LptC"/>
    <property type="match status" value="1"/>
</dbReference>
<keyword evidence="2" id="KW-0997">Cell inner membrane</keyword>
<gene>
    <name evidence="7" type="primary">lptC</name>
    <name evidence="7" type="ORF">COV72_06430</name>
</gene>
<protein>
    <submittedName>
        <fullName evidence="7">LPS export ABC transporter periplasmic protein LptC</fullName>
    </submittedName>
</protein>
<sequence length="295" mass="32684">MTKIIKLLLIVFYLGLYLFIPAVGFCQEENFEADSDQQILQFELSGFGDKGKRAWDVEGKSADIFSETVKLNDIVANVYGEEDNVNLTADSGVYNKAQGSVHLQDNVVVTTESGAKLVTDSLDWQQQTQQVSTKDNVDIVKQNIKVVGKGIEAEPNLKKVKLNEEVKVDIENSDFSFSSEEEDKAQGEDKEPITITCDGPLNVDYENQIAVFNNNVKVTHSQGSMQADKMIIHFDMKGKSIERVESHGNVKILNGENITYSQEAIYTAKDKKVVLTGRPRLVIYSSGGLDASFGN</sequence>
<dbReference type="AlphaFoldDB" id="A0A2H0LWX6"/>
<dbReference type="Proteomes" id="UP000229641">
    <property type="component" value="Unassembled WGS sequence"/>
</dbReference>
<proteinExistence type="predicted"/>
<evidence type="ECO:0000259" key="6">
    <source>
        <dbReference type="Pfam" id="PF03968"/>
    </source>
</evidence>
<keyword evidence="4" id="KW-1133">Transmembrane helix</keyword>
<feature type="domain" description="Organic solvent tolerance-like N-terminal" evidence="6">
    <location>
        <begin position="202"/>
        <end position="281"/>
    </location>
</feature>
<dbReference type="InterPro" id="IPR005653">
    <property type="entry name" value="OstA-like_N"/>
</dbReference>
<evidence type="ECO:0000256" key="4">
    <source>
        <dbReference type="ARBA" id="ARBA00022989"/>
    </source>
</evidence>
<dbReference type="GO" id="GO:0017089">
    <property type="term" value="F:glycolipid transfer activity"/>
    <property type="evidence" value="ECO:0007669"/>
    <property type="project" value="TreeGrafter"/>
</dbReference>
<dbReference type="Gene3D" id="2.60.450.10">
    <property type="entry name" value="Lipopolysaccharide (LPS) transport protein A like domain"/>
    <property type="match status" value="2"/>
</dbReference>
<reference evidence="7 8" key="1">
    <citation type="submission" date="2017-09" db="EMBL/GenBank/DDBJ databases">
        <title>Depth-based differentiation of microbial function through sediment-hosted aquifers and enrichment of novel symbionts in the deep terrestrial subsurface.</title>
        <authorList>
            <person name="Probst A.J."/>
            <person name="Ladd B."/>
            <person name="Jarett J.K."/>
            <person name="Geller-Mcgrath D.E."/>
            <person name="Sieber C.M."/>
            <person name="Emerson J.B."/>
            <person name="Anantharaman K."/>
            <person name="Thomas B.C."/>
            <person name="Malmstrom R."/>
            <person name="Stieglmeier M."/>
            <person name="Klingl A."/>
            <person name="Woyke T."/>
            <person name="Ryan C.M."/>
            <person name="Banfield J.F."/>
        </authorList>
    </citation>
    <scope>NUCLEOTIDE SEQUENCE [LARGE SCALE GENOMIC DNA]</scope>
    <source>
        <strain evidence="7">CG11_big_fil_rev_8_21_14_0_20_42_13</strain>
    </source>
</reference>
<evidence type="ECO:0000256" key="2">
    <source>
        <dbReference type="ARBA" id="ARBA00022519"/>
    </source>
</evidence>
<evidence type="ECO:0000256" key="3">
    <source>
        <dbReference type="ARBA" id="ARBA00022692"/>
    </source>
</evidence>
<dbReference type="InterPro" id="IPR010664">
    <property type="entry name" value="LipoPS_assembly_LptC-rel"/>
</dbReference>
<dbReference type="GO" id="GO:0015221">
    <property type="term" value="F:lipopolysaccharide transmembrane transporter activity"/>
    <property type="evidence" value="ECO:0007669"/>
    <property type="project" value="InterPro"/>
</dbReference>
<dbReference type="PANTHER" id="PTHR37481:SF1">
    <property type="entry name" value="LIPOPOLYSACCHARIDE EXPORT SYSTEM PROTEIN LPTC"/>
    <property type="match status" value="1"/>
</dbReference>
<dbReference type="InterPro" id="IPR026265">
    <property type="entry name" value="LptC"/>
</dbReference>
<evidence type="ECO:0000313" key="8">
    <source>
        <dbReference type="Proteomes" id="UP000229641"/>
    </source>
</evidence>
<dbReference type="GO" id="GO:0005886">
    <property type="term" value="C:plasma membrane"/>
    <property type="evidence" value="ECO:0007669"/>
    <property type="project" value="InterPro"/>
</dbReference>